<dbReference type="Gene3D" id="2.130.10.10">
    <property type="entry name" value="YVTN repeat-like/Quinoprotein amine dehydrogenase"/>
    <property type="match status" value="1"/>
</dbReference>
<feature type="repeat" description="WD" evidence="3">
    <location>
        <begin position="133"/>
        <end position="174"/>
    </location>
</feature>
<organism evidence="5 6">
    <name type="scientific">Plasmodiophora brassicae</name>
    <name type="common">Clubroot disease agent</name>
    <dbReference type="NCBI Taxonomy" id="37360"/>
    <lineage>
        <taxon>Eukaryota</taxon>
        <taxon>Sar</taxon>
        <taxon>Rhizaria</taxon>
        <taxon>Endomyxa</taxon>
        <taxon>Phytomyxea</taxon>
        <taxon>Plasmodiophorida</taxon>
        <taxon>Plasmodiophoridae</taxon>
        <taxon>Plasmodiophora</taxon>
    </lineage>
</organism>
<dbReference type="PANTHER" id="PTHR44006:SF1">
    <property type="entry name" value="U5 SMALL NUCLEAR RIBONUCLEOPROTEIN 40 KDA PROTEIN"/>
    <property type="match status" value="1"/>
</dbReference>
<feature type="compositionally biased region" description="Low complexity" evidence="4">
    <location>
        <begin position="14"/>
        <end position="38"/>
    </location>
</feature>
<feature type="repeat" description="WD" evidence="3">
    <location>
        <begin position="351"/>
        <end position="385"/>
    </location>
</feature>
<feature type="repeat" description="WD" evidence="3">
    <location>
        <begin position="320"/>
        <end position="350"/>
    </location>
</feature>
<keyword evidence="1 3" id="KW-0853">WD repeat</keyword>
<dbReference type="Pfam" id="PF00400">
    <property type="entry name" value="WD40"/>
    <property type="match status" value="6"/>
</dbReference>
<protein>
    <submittedName>
        <fullName evidence="5">Uncharacterized protein</fullName>
    </submittedName>
</protein>
<dbReference type="CDD" id="cd00200">
    <property type="entry name" value="WD40"/>
    <property type="match status" value="1"/>
</dbReference>
<dbReference type="AlphaFoldDB" id="A0A3P3YN39"/>
<dbReference type="SUPFAM" id="SSF50978">
    <property type="entry name" value="WD40 repeat-like"/>
    <property type="match status" value="1"/>
</dbReference>
<dbReference type="InterPro" id="IPR019775">
    <property type="entry name" value="WD40_repeat_CS"/>
</dbReference>
<feature type="repeat" description="WD" evidence="3">
    <location>
        <begin position="87"/>
        <end position="118"/>
    </location>
</feature>
<keyword evidence="2" id="KW-0677">Repeat</keyword>
<feature type="compositionally biased region" description="Polar residues" evidence="4">
    <location>
        <begin position="67"/>
        <end position="80"/>
    </location>
</feature>
<dbReference type="GO" id="GO:0071013">
    <property type="term" value="C:catalytic step 2 spliceosome"/>
    <property type="evidence" value="ECO:0007669"/>
    <property type="project" value="TreeGrafter"/>
</dbReference>
<keyword evidence="5" id="KW-0496">Mitochondrion</keyword>
<proteinExistence type="predicted"/>
<evidence type="ECO:0000256" key="3">
    <source>
        <dbReference type="PROSITE-ProRule" id="PRU00221"/>
    </source>
</evidence>
<dbReference type="PROSITE" id="PS00678">
    <property type="entry name" value="WD_REPEATS_1"/>
    <property type="match status" value="1"/>
</dbReference>
<dbReference type="EMBL" id="OVEO01000018">
    <property type="protein sequence ID" value="SPR01524.1"/>
    <property type="molecule type" value="Genomic_DNA"/>
</dbReference>
<evidence type="ECO:0000256" key="4">
    <source>
        <dbReference type="SAM" id="MobiDB-lite"/>
    </source>
</evidence>
<dbReference type="SMART" id="SM00320">
    <property type="entry name" value="WD40"/>
    <property type="match status" value="7"/>
</dbReference>
<dbReference type="InterPro" id="IPR015943">
    <property type="entry name" value="WD40/YVTN_repeat-like_dom_sf"/>
</dbReference>
<dbReference type="InterPro" id="IPR052234">
    <property type="entry name" value="U5_snRNP_Component"/>
</dbReference>
<reference evidence="5 6" key="1">
    <citation type="submission" date="2018-03" db="EMBL/GenBank/DDBJ databases">
        <authorList>
            <person name="Fogelqvist J."/>
        </authorList>
    </citation>
    <scope>NUCLEOTIDE SEQUENCE [LARGE SCALE GENOMIC DNA]</scope>
</reference>
<evidence type="ECO:0000313" key="5">
    <source>
        <dbReference type="EMBL" id="SPR01524.1"/>
    </source>
</evidence>
<feature type="region of interest" description="Disordered" evidence="4">
    <location>
        <begin position="1"/>
        <end position="80"/>
    </location>
</feature>
<evidence type="ECO:0000313" key="6">
    <source>
        <dbReference type="Proteomes" id="UP000290189"/>
    </source>
</evidence>
<gene>
    <name evidence="5" type="ORF">PLBR_LOCUS8739</name>
</gene>
<dbReference type="InterPro" id="IPR001680">
    <property type="entry name" value="WD40_rpt"/>
</dbReference>
<dbReference type="GO" id="GO:0003723">
    <property type="term" value="F:RNA binding"/>
    <property type="evidence" value="ECO:0007669"/>
    <property type="project" value="TreeGrafter"/>
</dbReference>
<evidence type="ECO:0000256" key="2">
    <source>
        <dbReference type="ARBA" id="ARBA00022737"/>
    </source>
</evidence>
<accession>A0A3P3YN39</accession>
<name>A0A3P3YN39_PLABS</name>
<dbReference type="PROSITE" id="PS50082">
    <property type="entry name" value="WD_REPEATS_2"/>
    <property type="match status" value="5"/>
</dbReference>
<geneLocation type="mitochondrion" evidence="5"/>
<dbReference type="InterPro" id="IPR036322">
    <property type="entry name" value="WD40_repeat_dom_sf"/>
</dbReference>
<feature type="repeat" description="WD" evidence="3">
    <location>
        <begin position="175"/>
        <end position="210"/>
    </location>
</feature>
<sequence length="385" mass="41287">MGTSTSANWPCMLPSTSSRKSPPRRAVAASSMTTTTVALTKRPAGDDVDDAGRSSTALSKRHKPDQQGLQITEPSRTSTLPAPNMLLSGHGAAVHVNRFNGDGSVLASGSFDKQIFLWRTVGDDDACDNFLCLSGHQAAVLDLCWSSDSQRIYSVGADKLVVVWDAEVGAHVRKLRAHSSFVNACAASRTQVDVFASAGDDRAALLWDLRARGPQARVQSAFPITAVALGKDDRHMFVGGIDPDVRQFDLRTLQQSMVLEGAQDTITGVALSGDGAYLLTNAMDNVVRCFDVRPFCPEARLVKTFLGASHDFEKNLLRCAWSADDAKVAAGSADRFVHVWDVATTRIQYKLPGHKGSVNDVAFHPSQPIIASASSDGTVYLGELN</sequence>
<evidence type="ECO:0000256" key="1">
    <source>
        <dbReference type="ARBA" id="ARBA00022574"/>
    </source>
</evidence>
<dbReference type="Proteomes" id="UP000290189">
    <property type="component" value="Unassembled WGS sequence"/>
</dbReference>
<dbReference type="PANTHER" id="PTHR44006">
    <property type="entry name" value="U5 SMALL NUCLEAR RIBONUCLEOPROTEIN 40 KDA PROTEIN"/>
    <property type="match status" value="1"/>
</dbReference>
<dbReference type="PROSITE" id="PS50294">
    <property type="entry name" value="WD_REPEATS_REGION"/>
    <property type="match status" value="3"/>
</dbReference>